<keyword evidence="2" id="KW-1185">Reference proteome</keyword>
<comment type="caution">
    <text evidence="1">The sequence shown here is derived from an EMBL/GenBank/DDBJ whole genome shotgun (WGS) entry which is preliminary data.</text>
</comment>
<name>A0A438AGW4_9RHOB</name>
<dbReference type="Proteomes" id="UP000285908">
    <property type="component" value="Unassembled WGS sequence"/>
</dbReference>
<dbReference type="InterPro" id="IPR010845">
    <property type="entry name" value="FlaF"/>
</dbReference>
<evidence type="ECO:0000313" key="1">
    <source>
        <dbReference type="EMBL" id="RVV97953.1"/>
    </source>
</evidence>
<dbReference type="RefSeq" id="WP_127906618.1">
    <property type="nucleotide sequence ID" value="NZ_RQXX01000003.1"/>
</dbReference>
<accession>A0A438AGW4</accession>
<dbReference type="AlphaFoldDB" id="A0A438AGW4"/>
<organism evidence="1 2">
    <name type="scientific">Mesobaculum littorinae</name>
    <dbReference type="NCBI Taxonomy" id="2486419"/>
    <lineage>
        <taxon>Bacteria</taxon>
        <taxon>Pseudomonadati</taxon>
        <taxon>Pseudomonadota</taxon>
        <taxon>Alphaproteobacteria</taxon>
        <taxon>Rhodobacterales</taxon>
        <taxon>Roseobacteraceae</taxon>
        <taxon>Mesobaculum</taxon>
    </lineage>
</organism>
<dbReference type="OrthoDB" id="9808944at2"/>
<gene>
    <name evidence="1" type="primary">flaF</name>
    <name evidence="1" type="ORF">EKE94_10820</name>
</gene>
<evidence type="ECO:0000313" key="2">
    <source>
        <dbReference type="Proteomes" id="UP000285908"/>
    </source>
</evidence>
<dbReference type="Pfam" id="PF07309">
    <property type="entry name" value="FlaF"/>
    <property type="match status" value="1"/>
</dbReference>
<keyword evidence="1" id="KW-0969">Cilium</keyword>
<dbReference type="NCBIfam" id="NF009435">
    <property type="entry name" value="PRK12794.1"/>
    <property type="match status" value="1"/>
</dbReference>
<keyword evidence="1" id="KW-0966">Cell projection</keyword>
<keyword evidence="1" id="KW-0282">Flagellum</keyword>
<dbReference type="EMBL" id="RQXX01000003">
    <property type="protein sequence ID" value="RVV97953.1"/>
    <property type="molecule type" value="Genomic_DNA"/>
</dbReference>
<sequence>MNAYHQAQTAYAPATAPVRTDRSVEYEAIARITRHIKQADENRSLVTALHENRRLWTILAVDVAGNDNALPEALRAQLFYLAEFTFQHTSKVIAGKADRDVLIEINTAVMKGLRSAKEAA</sequence>
<dbReference type="GO" id="GO:0044781">
    <property type="term" value="P:bacterial-type flagellum organization"/>
    <property type="evidence" value="ECO:0007669"/>
    <property type="project" value="InterPro"/>
</dbReference>
<protein>
    <submittedName>
        <fullName evidence="1">Flagellar biosynthesis regulatory protein FlaF</fullName>
    </submittedName>
</protein>
<reference evidence="1 2" key="1">
    <citation type="submission" date="2018-11" db="EMBL/GenBank/DDBJ databases">
        <title>Mesobaculum littorinae gen. nov., sp. nov., isolated from Littorina scabra that represents a novel genus of the order Rhodobacteraceae.</title>
        <authorList>
            <person name="Li F."/>
        </authorList>
    </citation>
    <scope>NUCLEOTIDE SEQUENCE [LARGE SCALE GENOMIC DNA]</scope>
    <source>
        <strain evidence="1 2">M0103</strain>
    </source>
</reference>
<proteinExistence type="predicted"/>